<accession>A0A563U5S5</accession>
<keyword evidence="6" id="KW-1185">Reference proteome</keyword>
<dbReference type="Proteomes" id="UP000318010">
    <property type="component" value="Unassembled WGS sequence"/>
</dbReference>
<evidence type="ECO:0000313" key="5">
    <source>
        <dbReference type="EMBL" id="TWR26688.1"/>
    </source>
</evidence>
<evidence type="ECO:0000259" key="4">
    <source>
        <dbReference type="SMART" id="SM00560"/>
    </source>
</evidence>
<dbReference type="EMBL" id="VOEI01000002">
    <property type="protein sequence ID" value="TWR26688.1"/>
    <property type="molecule type" value="Genomic_DNA"/>
</dbReference>
<reference evidence="5 6" key="1">
    <citation type="submission" date="2019-07" db="EMBL/GenBank/DDBJ databases">
        <authorList>
            <person name="Kim J."/>
        </authorList>
    </citation>
    <scope>NUCLEOTIDE SEQUENCE [LARGE SCALE GENOMIC DNA]</scope>
    <source>
        <strain evidence="5 6">MJ1a</strain>
    </source>
</reference>
<keyword evidence="1" id="KW-0732">Signal</keyword>
<dbReference type="InterPro" id="IPR013320">
    <property type="entry name" value="ConA-like_dom_sf"/>
</dbReference>
<dbReference type="Gene3D" id="2.60.120.200">
    <property type="match status" value="1"/>
</dbReference>
<evidence type="ECO:0000256" key="1">
    <source>
        <dbReference type="ARBA" id="ARBA00022729"/>
    </source>
</evidence>
<dbReference type="Pfam" id="PF13385">
    <property type="entry name" value="Laminin_G_3"/>
    <property type="match status" value="1"/>
</dbReference>
<sequence length="388" mass="42162">MKNQKIIRTKYFSLSVFFLGLIALVAGVAVVGCKKEPAYQDKVLVTGTDVNNIVNFTVDGAGSSTAITATASGIVNQDVNVTFKIDTILLAAYNQKNGTNFRVPPAGSFTLIGNEGTIKAGTNVSGAVSLKIVNTDNFVDGRNYMIPVSISVPKQNLEVLETSKTAFVKLNKVVVTSVFNTTNGRSFVRTFPKVLSLPNFTFEFRINVSQFGSGFHISRLGVFQDTLADNSRHSFNLFRFGELSDDINQLQWINTAGKISSKTRFATNTWYTVSCVFDGNTCTMYVNGVADGSFPAAGAKFNFNELDLLFDGQPLPGYVSEVRLWSKALTTGEMQNGFCGVDPSSPGLVAYWRFNEGKGKIINDYSGHGYTFSLDADANWAAGIRCPN</sequence>
<evidence type="ECO:0000313" key="6">
    <source>
        <dbReference type="Proteomes" id="UP000318010"/>
    </source>
</evidence>
<dbReference type="GO" id="GO:0005975">
    <property type="term" value="P:carbohydrate metabolic process"/>
    <property type="evidence" value="ECO:0007669"/>
    <property type="project" value="UniProtKB-ARBA"/>
</dbReference>
<dbReference type="SMART" id="SM00560">
    <property type="entry name" value="LamGL"/>
    <property type="match status" value="1"/>
</dbReference>
<dbReference type="GO" id="GO:0004553">
    <property type="term" value="F:hydrolase activity, hydrolyzing O-glycosyl compounds"/>
    <property type="evidence" value="ECO:0007669"/>
    <property type="project" value="UniProtKB-ARBA"/>
</dbReference>
<evidence type="ECO:0000256" key="2">
    <source>
        <dbReference type="ARBA" id="ARBA00023157"/>
    </source>
</evidence>
<dbReference type="InterPro" id="IPR013728">
    <property type="entry name" value="BT_3987-like_N"/>
</dbReference>
<keyword evidence="3" id="KW-0472">Membrane</keyword>
<gene>
    <name evidence="5" type="ORF">FPZ42_06520</name>
</gene>
<comment type="caution">
    <text evidence="5">The sequence shown here is derived from an EMBL/GenBank/DDBJ whole genome shotgun (WGS) entry which is preliminary data.</text>
</comment>
<name>A0A563U5S5_9SPHI</name>
<keyword evidence="2" id="KW-1015">Disulfide bond</keyword>
<organism evidence="5 6">
    <name type="scientific">Mucilaginibacter achroorhodeus</name>
    <dbReference type="NCBI Taxonomy" id="2599294"/>
    <lineage>
        <taxon>Bacteria</taxon>
        <taxon>Pseudomonadati</taxon>
        <taxon>Bacteroidota</taxon>
        <taxon>Sphingobacteriia</taxon>
        <taxon>Sphingobacteriales</taxon>
        <taxon>Sphingobacteriaceae</taxon>
        <taxon>Mucilaginibacter</taxon>
    </lineage>
</organism>
<dbReference type="AlphaFoldDB" id="A0A563U5S5"/>
<dbReference type="OrthoDB" id="2582440at2"/>
<protein>
    <submittedName>
        <fullName evidence="5">DUF1735 domain-containing protein</fullName>
    </submittedName>
</protein>
<keyword evidence="3" id="KW-0812">Transmembrane</keyword>
<dbReference type="SUPFAM" id="SSF49899">
    <property type="entry name" value="Concanavalin A-like lectins/glucanases"/>
    <property type="match status" value="1"/>
</dbReference>
<proteinExistence type="predicted"/>
<dbReference type="RefSeq" id="WP_146269693.1">
    <property type="nucleotide sequence ID" value="NZ_VOEI01000002.1"/>
</dbReference>
<evidence type="ECO:0000256" key="3">
    <source>
        <dbReference type="SAM" id="Phobius"/>
    </source>
</evidence>
<dbReference type="Gene3D" id="2.60.40.1740">
    <property type="entry name" value="hypothetical protein (bacova_03559)"/>
    <property type="match status" value="1"/>
</dbReference>
<dbReference type="PROSITE" id="PS51257">
    <property type="entry name" value="PROKAR_LIPOPROTEIN"/>
    <property type="match status" value="1"/>
</dbReference>
<dbReference type="InterPro" id="IPR006558">
    <property type="entry name" value="LamG-like"/>
</dbReference>
<dbReference type="Pfam" id="PF08522">
    <property type="entry name" value="BT_3987-like_N"/>
    <property type="match status" value="1"/>
</dbReference>
<feature type="domain" description="LamG-like jellyroll fold" evidence="4">
    <location>
        <begin position="198"/>
        <end position="332"/>
    </location>
</feature>
<feature type="transmembrane region" description="Helical" evidence="3">
    <location>
        <begin position="12"/>
        <end position="32"/>
    </location>
</feature>
<keyword evidence="3" id="KW-1133">Transmembrane helix</keyword>